<proteinExistence type="predicted"/>
<reference evidence="1 2" key="1">
    <citation type="submission" date="2017-08" db="EMBL/GenBank/DDBJ databases">
        <title>USMARCv1.0.</title>
        <authorList>
            <person name="Hannum G.I."/>
            <person name="Koren S."/>
            <person name="Schroeder S.G."/>
            <person name="Chin S.C."/>
            <person name="Nonneman D.J."/>
            <person name="Becker S.A."/>
            <person name="Rosen B.D."/>
            <person name="Bickhart D.M."/>
            <person name="Putnam N.H."/>
            <person name="Green R.E."/>
            <person name="Tuggle C.K."/>
            <person name="Liu H."/>
            <person name="Rohrer G.A."/>
            <person name="Warr A."/>
            <person name="Hall R."/>
            <person name="Kim K."/>
            <person name="Hume D.A."/>
            <person name="Talbot R."/>
            <person name="Chow W."/>
            <person name="Howe K."/>
            <person name="Schwartz A.S."/>
            <person name="Watson M."/>
            <person name="Archibald A.L."/>
            <person name="Phillippy A.M."/>
            <person name="Smith T.P.L."/>
        </authorList>
    </citation>
    <scope>NUCLEOTIDE SEQUENCE [LARGE SCALE GENOMIC DNA]</scope>
</reference>
<dbReference type="Ensembl" id="ENSSSCT00070008511.1">
    <property type="protein sequence ID" value="ENSSSCP00070007010.1"/>
    <property type="gene ID" value="ENSSSCG00070004488.1"/>
</dbReference>
<accession>A0A4X1SX14</accession>
<evidence type="ECO:0000313" key="2">
    <source>
        <dbReference type="Proteomes" id="UP000314985"/>
    </source>
</evidence>
<protein>
    <submittedName>
        <fullName evidence="1">Nucleolar protein 4 like</fullName>
    </submittedName>
</protein>
<evidence type="ECO:0000313" key="1">
    <source>
        <dbReference type="Ensembl" id="ENSSSCP00070007010.1"/>
    </source>
</evidence>
<dbReference type="Proteomes" id="UP000314985">
    <property type="component" value="Chromosome 17"/>
</dbReference>
<reference evidence="1" key="2">
    <citation type="submission" date="2025-08" db="UniProtKB">
        <authorList>
            <consortium name="Ensembl"/>
        </authorList>
    </citation>
    <scope>IDENTIFICATION</scope>
</reference>
<sequence length="178" mass="19868">MHVESSAEPGKAPKHAGQKKTYRAIAETYAFLPREAVTRFLMSCTECQKRMHFNSNGLEPKENEPPSPLVSGIIDYNMPLTSTYLKQMKLRVMNSQEQVRRRPHPPRAPPGGVLTCLDGVDPFRDWGHSLCKHTGNQRGPYLVIWAVQSRLRGAGRNVFLVRGSAGQTALLGLQSNFP</sequence>
<dbReference type="AlphaFoldDB" id="A0A4X1SX14"/>
<organism evidence="1 2">
    <name type="scientific">Sus scrofa</name>
    <name type="common">Pig</name>
    <dbReference type="NCBI Taxonomy" id="9823"/>
    <lineage>
        <taxon>Eukaryota</taxon>
        <taxon>Metazoa</taxon>
        <taxon>Chordata</taxon>
        <taxon>Craniata</taxon>
        <taxon>Vertebrata</taxon>
        <taxon>Euteleostomi</taxon>
        <taxon>Mammalia</taxon>
        <taxon>Eutheria</taxon>
        <taxon>Laurasiatheria</taxon>
        <taxon>Artiodactyla</taxon>
        <taxon>Suina</taxon>
        <taxon>Suidae</taxon>
        <taxon>Sus</taxon>
    </lineage>
</organism>
<name>A0A4X1SX14_PIG</name>